<organism evidence="1 2">
    <name type="scientific">Nocardiopsis metallicus</name>
    <dbReference type="NCBI Taxonomy" id="179819"/>
    <lineage>
        <taxon>Bacteria</taxon>
        <taxon>Bacillati</taxon>
        <taxon>Actinomycetota</taxon>
        <taxon>Actinomycetes</taxon>
        <taxon>Streptosporangiales</taxon>
        <taxon>Nocardiopsidaceae</taxon>
        <taxon>Nocardiopsis</taxon>
    </lineage>
</organism>
<comment type="caution">
    <text evidence="1">The sequence shown here is derived from an EMBL/GenBank/DDBJ whole genome shotgun (WGS) entry which is preliminary data.</text>
</comment>
<sequence>MPDYTVYLLDSQIAASRVLRVGAAADRIAHVWTNTTAHEDITAHPTSAITPLRALVQVLEELCWPAESAAILSTSFPTITLEAQGVVASPQVDRALVAELIARTYVLGAHNHLYMAVGARGVIATYGKRTHVEDVIEDSGEQLTLMSACSMDRYDPQAPLAELCVSTRLIDPATGEPTDELVDVLQDTAEVELGLLPLGQAWDADQRWKLVGPCGMCAVESNPRCRFCA</sequence>
<evidence type="ECO:0000313" key="1">
    <source>
        <dbReference type="EMBL" id="MBB5491354.1"/>
    </source>
</evidence>
<dbReference type="EMBL" id="JACHDO010000001">
    <property type="protein sequence ID" value="MBB5491354.1"/>
    <property type="molecule type" value="Genomic_DNA"/>
</dbReference>
<proteinExistence type="predicted"/>
<dbReference type="RefSeq" id="WP_184365059.1">
    <property type="nucleotide sequence ID" value="NZ_BAAAKM010000133.1"/>
</dbReference>
<accession>A0A840W5S8</accession>
<dbReference type="AlphaFoldDB" id="A0A840W5S8"/>
<name>A0A840W5S8_9ACTN</name>
<reference evidence="1 2" key="1">
    <citation type="submission" date="2020-08" db="EMBL/GenBank/DDBJ databases">
        <title>Sequencing the genomes of 1000 actinobacteria strains.</title>
        <authorList>
            <person name="Klenk H.-P."/>
        </authorList>
    </citation>
    <scope>NUCLEOTIDE SEQUENCE [LARGE SCALE GENOMIC DNA]</scope>
    <source>
        <strain evidence="1 2">DSM 44598</strain>
    </source>
</reference>
<evidence type="ECO:0000313" key="2">
    <source>
        <dbReference type="Proteomes" id="UP000579647"/>
    </source>
</evidence>
<gene>
    <name evidence="1" type="ORF">HNR07_002491</name>
</gene>
<protein>
    <submittedName>
        <fullName evidence="1">Uncharacterized protein</fullName>
    </submittedName>
</protein>
<dbReference type="Proteomes" id="UP000579647">
    <property type="component" value="Unassembled WGS sequence"/>
</dbReference>
<keyword evidence="2" id="KW-1185">Reference proteome</keyword>